<evidence type="ECO:0000256" key="4">
    <source>
        <dbReference type="ARBA" id="ARBA00022692"/>
    </source>
</evidence>
<comment type="similarity">
    <text evidence="2">Belongs to the chromate ion transporter (CHR) (TC 2.A.51) family.</text>
</comment>
<evidence type="ECO:0000256" key="5">
    <source>
        <dbReference type="ARBA" id="ARBA00022989"/>
    </source>
</evidence>
<evidence type="ECO:0000256" key="3">
    <source>
        <dbReference type="ARBA" id="ARBA00022475"/>
    </source>
</evidence>
<dbReference type="Pfam" id="PF02417">
    <property type="entry name" value="Chromate_transp"/>
    <property type="match status" value="1"/>
</dbReference>
<name>A0ABP2AQY0_SARVE</name>
<dbReference type="EMBL" id="CYZR01000001">
    <property type="protein sequence ID" value="CUN45810.1"/>
    <property type="molecule type" value="Genomic_DNA"/>
</dbReference>
<sequence length="177" mass="19810">MILFLLFIEFFKIGLFSIGGGLATLPFLYSLADKYHWIDSTTISNMIAVSESTPGPIGINMATYCGFKVYGILGAIIASLSLVLPAFIIIILISKFLKKFNENFYIKSIFYGIKPAVISLILIPCIALMKDSFLSDGYLKIKSLIVFFILFILVKKYKKHPIIYIFLGAIIGFILKI</sequence>
<feature type="transmembrane region" description="Helical" evidence="7">
    <location>
        <begin position="109"/>
        <end position="129"/>
    </location>
</feature>
<feature type="transmembrane region" description="Helical" evidence="7">
    <location>
        <begin position="7"/>
        <end position="29"/>
    </location>
</feature>
<feature type="transmembrane region" description="Helical" evidence="7">
    <location>
        <begin position="135"/>
        <end position="154"/>
    </location>
</feature>
<keyword evidence="4 7" id="KW-0812">Transmembrane</keyword>
<accession>A0ABP2AQY0</accession>
<dbReference type="InterPro" id="IPR003370">
    <property type="entry name" value="Chromate_transpt"/>
</dbReference>
<feature type="transmembrane region" description="Helical" evidence="7">
    <location>
        <begin position="70"/>
        <end position="97"/>
    </location>
</feature>
<feature type="transmembrane region" description="Helical" evidence="7">
    <location>
        <begin position="161"/>
        <end position="176"/>
    </location>
</feature>
<dbReference type="PANTHER" id="PTHR43663:SF1">
    <property type="entry name" value="CHROMATE TRANSPORTER"/>
    <property type="match status" value="1"/>
</dbReference>
<dbReference type="InterPro" id="IPR052518">
    <property type="entry name" value="CHR_Transporter"/>
</dbReference>
<keyword evidence="6 7" id="KW-0472">Membrane</keyword>
<dbReference type="PANTHER" id="PTHR43663">
    <property type="entry name" value="CHROMATE TRANSPORT PROTEIN-RELATED"/>
    <property type="match status" value="1"/>
</dbReference>
<evidence type="ECO:0000313" key="9">
    <source>
        <dbReference type="Proteomes" id="UP000095488"/>
    </source>
</evidence>
<comment type="caution">
    <text evidence="8">The sequence shown here is derived from an EMBL/GenBank/DDBJ whole genome shotgun (WGS) entry which is preliminary data.</text>
</comment>
<proteinExistence type="inferred from homology"/>
<evidence type="ECO:0000313" key="8">
    <source>
        <dbReference type="EMBL" id="CUN45810.1"/>
    </source>
</evidence>
<dbReference type="Proteomes" id="UP000095488">
    <property type="component" value="Unassembled WGS sequence"/>
</dbReference>
<comment type="subcellular location">
    <subcellularLocation>
        <location evidence="1">Cell membrane</location>
        <topology evidence="1">Multi-pass membrane protein</topology>
    </subcellularLocation>
</comment>
<keyword evidence="5 7" id="KW-1133">Transmembrane helix</keyword>
<dbReference type="RefSeq" id="WP_055257103.1">
    <property type="nucleotide sequence ID" value="NZ_CABIXL010000001.1"/>
</dbReference>
<evidence type="ECO:0000256" key="6">
    <source>
        <dbReference type="ARBA" id="ARBA00023136"/>
    </source>
</evidence>
<reference evidence="8 9" key="1">
    <citation type="submission" date="2015-09" db="EMBL/GenBank/DDBJ databases">
        <authorList>
            <consortium name="Pathogen Informatics"/>
            <person name="Wu L."/>
            <person name="Ma J."/>
        </authorList>
    </citation>
    <scope>NUCLEOTIDE SEQUENCE [LARGE SCALE GENOMIC DNA]</scope>
    <source>
        <strain evidence="8 9">2789STDY5834858</strain>
    </source>
</reference>
<organism evidence="8 9">
    <name type="scientific">Sarcina ventriculi</name>
    <name type="common">Clostridium ventriculi</name>
    <dbReference type="NCBI Taxonomy" id="1267"/>
    <lineage>
        <taxon>Bacteria</taxon>
        <taxon>Bacillati</taxon>
        <taxon>Bacillota</taxon>
        <taxon>Clostridia</taxon>
        <taxon>Eubacteriales</taxon>
        <taxon>Clostridiaceae</taxon>
        <taxon>Sarcina</taxon>
    </lineage>
</organism>
<protein>
    <submittedName>
        <fullName evidence="8">Chromate transporter, chromate ion transporter (CHR) family</fullName>
    </submittedName>
</protein>
<keyword evidence="9" id="KW-1185">Reference proteome</keyword>
<evidence type="ECO:0000256" key="7">
    <source>
        <dbReference type="SAM" id="Phobius"/>
    </source>
</evidence>
<evidence type="ECO:0000256" key="2">
    <source>
        <dbReference type="ARBA" id="ARBA00005262"/>
    </source>
</evidence>
<evidence type="ECO:0000256" key="1">
    <source>
        <dbReference type="ARBA" id="ARBA00004651"/>
    </source>
</evidence>
<gene>
    <name evidence="8" type="ORF">ERS852473_00201</name>
</gene>
<keyword evidence="3" id="KW-1003">Cell membrane</keyword>